<proteinExistence type="predicted"/>
<accession>A0ABQ9H6G3</accession>
<comment type="caution">
    <text evidence="1">The sequence shown here is derived from an EMBL/GenBank/DDBJ whole genome shotgun (WGS) entry which is preliminary data.</text>
</comment>
<organism evidence="1 2">
    <name type="scientific">Dryococelus australis</name>
    <dbReference type="NCBI Taxonomy" id="614101"/>
    <lineage>
        <taxon>Eukaryota</taxon>
        <taxon>Metazoa</taxon>
        <taxon>Ecdysozoa</taxon>
        <taxon>Arthropoda</taxon>
        <taxon>Hexapoda</taxon>
        <taxon>Insecta</taxon>
        <taxon>Pterygota</taxon>
        <taxon>Neoptera</taxon>
        <taxon>Polyneoptera</taxon>
        <taxon>Phasmatodea</taxon>
        <taxon>Verophasmatodea</taxon>
        <taxon>Anareolatae</taxon>
        <taxon>Phasmatidae</taxon>
        <taxon>Eurycanthinae</taxon>
        <taxon>Dryococelus</taxon>
    </lineage>
</organism>
<name>A0ABQ9H6G3_9NEOP</name>
<dbReference type="Proteomes" id="UP001159363">
    <property type="component" value="Chromosome 6"/>
</dbReference>
<reference evidence="1 2" key="1">
    <citation type="submission" date="2023-02" db="EMBL/GenBank/DDBJ databases">
        <title>LHISI_Scaffold_Assembly.</title>
        <authorList>
            <person name="Stuart O.P."/>
            <person name="Cleave R."/>
            <person name="Magrath M.J.L."/>
            <person name="Mikheyev A.S."/>
        </authorList>
    </citation>
    <scope>NUCLEOTIDE SEQUENCE [LARGE SCALE GENOMIC DNA]</scope>
    <source>
        <strain evidence="1">Daus_M_001</strain>
        <tissue evidence="1">Leg muscle</tissue>
    </source>
</reference>
<keyword evidence="2" id="KW-1185">Reference proteome</keyword>
<gene>
    <name evidence="1" type="ORF">PR048_020508</name>
</gene>
<protein>
    <submittedName>
        <fullName evidence="1">Uncharacterized protein</fullName>
    </submittedName>
</protein>
<dbReference type="EMBL" id="JARBHB010000007">
    <property type="protein sequence ID" value="KAJ8879888.1"/>
    <property type="molecule type" value="Genomic_DNA"/>
</dbReference>
<evidence type="ECO:0000313" key="1">
    <source>
        <dbReference type="EMBL" id="KAJ8879888.1"/>
    </source>
</evidence>
<sequence>MILPSVKDHKTKETHSFIDGVRMNFRKLRTGLRLLCSADLPLEIMQYYEVAQRSSIKHSACSAVFPITGHCYILADGIFGRIEKVLNKLDKVVLPDEYYSILVIVEHCFVLKNFMTESKLYLSRVIKPTHSWHFRFAHCKRFILTRSLNNPASIFVQSECFYTTDVGRGRSVLKRDCTNKDLTPMVLQSGPQKKIQEAEGHQQSFV</sequence>
<evidence type="ECO:0000313" key="2">
    <source>
        <dbReference type="Proteomes" id="UP001159363"/>
    </source>
</evidence>